<dbReference type="GO" id="GO:0004527">
    <property type="term" value="F:exonuclease activity"/>
    <property type="evidence" value="ECO:0007669"/>
    <property type="project" value="UniProtKB-KW"/>
</dbReference>
<dbReference type="AlphaFoldDB" id="A0A918VV18"/>
<evidence type="ECO:0000256" key="10">
    <source>
        <dbReference type="ARBA" id="ARBA00022801"/>
    </source>
</evidence>
<dbReference type="NCBIfam" id="TIGR02778">
    <property type="entry name" value="ligD_pol"/>
    <property type="match status" value="1"/>
</dbReference>
<dbReference type="InterPro" id="IPR014144">
    <property type="entry name" value="LigD_PE_domain"/>
</dbReference>
<feature type="region of interest" description="Disordered" evidence="21">
    <location>
        <begin position="205"/>
        <end position="245"/>
    </location>
</feature>
<evidence type="ECO:0000256" key="21">
    <source>
        <dbReference type="SAM" id="MobiDB-lite"/>
    </source>
</evidence>
<dbReference type="CDD" id="cd07906">
    <property type="entry name" value="Adenylation_DNA_ligase_LigD_LigC"/>
    <property type="match status" value="1"/>
</dbReference>
<comment type="caution">
    <text evidence="23">The sequence shown here is derived from an EMBL/GenBank/DDBJ whole genome shotgun (WGS) entry which is preliminary data.</text>
</comment>
<keyword evidence="9" id="KW-0227">DNA damage</keyword>
<dbReference type="CDD" id="cd07971">
    <property type="entry name" value="OBF_DNA_ligase_LigD"/>
    <property type="match status" value="1"/>
</dbReference>
<evidence type="ECO:0000256" key="13">
    <source>
        <dbReference type="ARBA" id="ARBA00022932"/>
    </source>
</evidence>
<dbReference type="Gene3D" id="2.40.50.140">
    <property type="entry name" value="Nucleic acid-binding proteins"/>
    <property type="match status" value="1"/>
</dbReference>
<evidence type="ECO:0000313" key="23">
    <source>
        <dbReference type="EMBL" id="GHA26905.1"/>
    </source>
</evidence>
<feature type="domain" description="ATP-dependent DNA ligase family profile" evidence="22">
    <location>
        <begin position="345"/>
        <end position="470"/>
    </location>
</feature>
<gene>
    <name evidence="23" type="ORF">GCM10007989_23400</name>
</gene>
<dbReference type="PANTHER" id="PTHR42705:SF2">
    <property type="entry name" value="BIFUNCTIONAL NON-HOMOLOGOUS END JOINING PROTEIN LIGD"/>
    <property type="match status" value="1"/>
</dbReference>
<dbReference type="SUPFAM" id="SSF56091">
    <property type="entry name" value="DNA ligase/mRNA capping enzyme, catalytic domain"/>
    <property type="match status" value="1"/>
</dbReference>
<keyword evidence="11" id="KW-0269">Exonuclease</keyword>
<accession>A0A918VV18</accession>
<keyword evidence="13" id="KW-0239">DNA-directed DNA polymerase</keyword>
<dbReference type="RefSeq" id="WP_189425853.1">
    <property type="nucleotide sequence ID" value="NZ_BMZE01000002.1"/>
</dbReference>
<dbReference type="EC" id="6.5.1.1" evidence="2"/>
<proteinExistence type="predicted"/>
<protein>
    <recommendedName>
        <fullName evidence="2">DNA ligase (ATP)</fullName>
        <ecNumber evidence="2">6.5.1.1</ecNumber>
    </recommendedName>
    <alternativeName>
        <fullName evidence="19">NHEJ DNA polymerase</fullName>
    </alternativeName>
</protein>
<dbReference type="NCBIfam" id="TIGR02779">
    <property type="entry name" value="NHEJ_ligase_lig"/>
    <property type="match status" value="1"/>
</dbReference>
<evidence type="ECO:0000256" key="18">
    <source>
        <dbReference type="ARBA" id="ARBA00023268"/>
    </source>
</evidence>
<keyword evidence="3 23" id="KW-0436">Ligase</keyword>
<keyword evidence="4" id="KW-0808">Transferase</keyword>
<dbReference type="SUPFAM" id="SSF50249">
    <property type="entry name" value="Nucleic acid-binding proteins"/>
    <property type="match status" value="1"/>
</dbReference>
<dbReference type="GO" id="GO:0006281">
    <property type="term" value="P:DNA repair"/>
    <property type="evidence" value="ECO:0007669"/>
    <property type="project" value="UniProtKB-KW"/>
</dbReference>
<evidence type="ECO:0000313" key="24">
    <source>
        <dbReference type="Proteomes" id="UP000646579"/>
    </source>
</evidence>
<organism evidence="23 24">
    <name type="scientific">Devosia pacifica</name>
    <dbReference type="NCBI Taxonomy" id="1335967"/>
    <lineage>
        <taxon>Bacteria</taxon>
        <taxon>Pseudomonadati</taxon>
        <taxon>Pseudomonadota</taxon>
        <taxon>Alphaproteobacteria</taxon>
        <taxon>Hyphomicrobiales</taxon>
        <taxon>Devosiaceae</taxon>
        <taxon>Devosia</taxon>
    </lineage>
</organism>
<evidence type="ECO:0000259" key="22">
    <source>
        <dbReference type="PROSITE" id="PS50160"/>
    </source>
</evidence>
<evidence type="ECO:0000256" key="8">
    <source>
        <dbReference type="ARBA" id="ARBA00022741"/>
    </source>
</evidence>
<dbReference type="GO" id="GO:0005524">
    <property type="term" value="F:ATP binding"/>
    <property type="evidence" value="ECO:0007669"/>
    <property type="project" value="UniProtKB-KW"/>
</dbReference>
<evidence type="ECO:0000256" key="15">
    <source>
        <dbReference type="ARBA" id="ARBA00023172"/>
    </source>
</evidence>
<feature type="compositionally biased region" description="Basic and acidic residues" evidence="21">
    <location>
        <begin position="205"/>
        <end position="223"/>
    </location>
</feature>
<dbReference type="GO" id="GO:0003677">
    <property type="term" value="F:DNA binding"/>
    <property type="evidence" value="ECO:0007669"/>
    <property type="project" value="UniProtKB-KW"/>
</dbReference>
<dbReference type="GO" id="GO:0003887">
    <property type="term" value="F:DNA-directed DNA polymerase activity"/>
    <property type="evidence" value="ECO:0007669"/>
    <property type="project" value="UniProtKB-KW"/>
</dbReference>
<dbReference type="InterPro" id="IPR033651">
    <property type="entry name" value="PaeLigD_Pol-like"/>
</dbReference>
<evidence type="ECO:0000256" key="14">
    <source>
        <dbReference type="ARBA" id="ARBA00023125"/>
    </source>
</evidence>
<dbReference type="Pfam" id="PF13298">
    <property type="entry name" value="LigD_N"/>
    <property type="match status" value="1"/>
</dbReference>
<evidence type="ECO:0000256" key="19">
    <source>
        <dbReference type="ARBA" id="ARBA00029943"/>
    </source>
</evidence>
<sequence>MASKADTLLKTYREKRDFARSSEPSGDASHETAGNSFVVQKHDATTLHFDFRIELDGVLKSWAVTKGPSDNPGDKRLAVRVEDHPLDYGAFEGTIPKEEYGGGTVMLWDRGTWEPIGDPHEGLKNGDLKMRIHGERMKGEWVLVHMKGRDSKSGKSKRENWLLIKHRDDYAKDENPLTERFTRSVATGRDFDGIAKGLKAKKKTDLPEDAVWHSDSSKADRKDKPKSKPKAKSGSRGKTAGALPEYQSPQLATLVDDVPDGDGWAFEMKYDGYRCLAAISGGQVALYTRNGKDWTDTFKRLVEPLSHLTEGTALIDGEICAFDNKGRTDFATLRNNLSNGGDLVLFAFDLLHLDGEDLTEKPLEDRKDRLKELLGTIDRNAPLQYSEHVTGNGQRVFDAVCREGHEGIIAKRLDAPYRGDRNRKWLKIKCVHRQEFVIAGWSPSNRKKTFASLLVGTYDGESLRYRGRVGTGFSQDDAAELQKQLDARDRKTSPFDDVPKSIARNAKWVTPELVCEIGFTEFTEDGYLRHPSFLGLREDKPAKEVVIEKAAGGEQNKKTDDSPASGDKPHAESGAGVDAAEKAGVRLTSPDRVVFPHQGLTKSALVAYYEAVAERMLPHIANRPLSLLRCPQGRAKYCFFQKHDTGGFPKQLKSVEIEEKDGEREQYFYLDDFAGLVAGVQMNVLEWHIWGSRIDSIEKPDRLIFDIDPDEGLDFEDVRSAARDIRQGLQDDGLESFAMVTGGKGIHVIAPLTARTEWPEVKAYAKQFAARMEAEEPKRFTANMSKAKRKGRIFIDYLRNERGSTAISPFSVRSREGAPVAVPIAWDELNDLKAANVFDPDAAMARAAEADPWADYDKPRQSVTKKMLGKG</sequence>
<keyword evidence="5" id="KW-0548">Nucleotidyltransferase</keyword>
<comment type="catalytic activity">
    <reaction evidence="20">
        <text>ATP + (deoxyribonucleotide)n-3'-hydroxyl + 5'-phospho-(deoxyribonucleotide)m = (deoxyribonucleotide)n+m + AMP + diphosphate.</text>
        <dbReference type="EC" id="6.5.1.1"/>
    </reaction>
</comment>
<evidence type="ECO:0000256" key="12">
    <source>
        <dbReference type="ARBA" id="ARBA00022840"/>
    </source>
</evidence>
<evidence type="ECO:0000256" key="5">
    <source>
        <dbReference type="ARBA" id="ARBA00022695"/>
    </source>
</evidence>
<dbReference type="CDD" id="cd04862">
    <property type="entry name" value="PaeLigD_Pol_like"/>
    <property type="match status" value="1"/>
</dbReference>
<feature type="compositionally biased region" description="Basic and acidic residues" evidence="21">
    <location>
        <begin position="555"/>
        <end position="571"/>
    </location>
</feature>
<dbReference type="EMBL" id="BMZE01000002">
    <property type="protein sequence ID" value="GHA26905.1"/>
    <property type="molecule type" value="Genomic_DNA"/>
</dbReference>
<dbReference type="PROSITE" id="PS50160">
    <property type="entry name" value="DNA_LIGASE_A3"/>
    <property type="match status" value="1"/>
</dbReference>
<evidence type="ECO:0000256" key="7">
    <source>
        <dbReference type="ARBA" id="ARBA00022723"/>
    </source>
</evidence>
<dbReference type="Pfam" id="PF21686">
    <property type="entry name" value="LigD_Prim-Pol"/>
    <property type="match status" value="1"/>
</dbReference>
<dbReference type="GO" id="GO:0003910">
    <property type="term" value="F:DNA ligase (ATP) activity"/>
    <property type="evidence" value="ECO:0007669"/>
    <property type="project" value="UniProtKB-EC"/>
</dbReference>
<keyword evidence="6" id="KW-0540">Nuclease</keyword>
<dbReference type="InterPro" id="IPR014146">
    <property type="entry name" value="LigD_ligase_dom"/>
</dbReference>
<keyword evidence="16" id="KW-0234">DNA repair</keyword>
<dbReference type="GO" id="GO:0006310">
    <property type="term" value="P:DNA recombination"/>
    <property type="evidence" value="ECO:0007669"/>
    <property type="project" value="UniProtKB-KW"/>
</dbReference>
<dbReference type="GO" id="GO:0046872">
    <property type="term" value="F:metal ion binding"/>
    <property type="evidence" value="ECO:0007669"/>
    <property type="project" value="UniProtKB-KW"/>
</dbReference>
<dbReference type="NCBIfam" id="NF004628">
    <property type="entry name" value="PRK05972.1"/>
    <property type="match status" value="1"/>
</dbReference>
<keyword evidence="15" id="KW-0233">DNA recombination</keyword>
<evidence type="ECO:0000256" key="6">
    <source>
        <dbReference type="ARBA" id="ARBA00022722"/>
    </source>
</evidence>
<dbReference type="InterPro" id="IPR012309">
    <property type="entry name" value="DNA_ligase_ATP-dep_C"/>
</dbReference>
<reference evidence="23" key="2">
    <citation type="submission" date="2020-09" db="EMBL/GenBank/DDBJ databases">
        <authorList>
            <person name="Sun Q."/>
            <person name="Kim S."/>
        </authorList>
    </citation>
    <scope>NUCLEOTIDE SEQUENCE</scope>
    <source>
        <strain evidence="23">KCTC 32437</strain>
    </source>
</reference>
<dbReference type="InterPro" id="IPR014143">
    <property type="entry name" value="NHEJ_ligase_prk"/>
</dbReference>
<evidence type="ECO:0000256" key="1">
    <source>
        <dbReference type="ARBA" id="ARBA00001936"/>
    </source>
</evidence>
<dbReference type="InterPro" id="IPR012340">
    <property type="entry name" value="NA-bd_OB-fold"/>
</dbReference>
<keyword evidence="7" id="KW-0479">Metal-binding</keyword>
<dbReference type="Pfam" id="PF01068">
    <property type="entry name" value="DNA_ligase_A_M"/>
    <property type="match status" value="1"/>
</dbReference>
<feature type="compositionally biased region" description="Basic residues" evidence="21">
    <location>
        <begin position="224"/>
        <end position="235"/>
    </location>
</feature>
<dbReference type="NCBIfam" id="TIGR02777">
    <property type="entry name" value="LigD_PE_dom"/>
    <property type="match status" value="1"/>
</dbReference>
<evidence type="ECO:0000256" key="16">
    <source>
        <dbReference type="ARBA" id="ARBA00023204"/>
    </source>
</evidence>
<keyword evidence="12" id="KW-0067">ATP-binding</keyword>
<dbReference type="NCBIfam" id="TIGR02776">
    <property type="entry name" value="NHEJ_ligase_prk"/>
    <property type="match status" value="1"/>
</dbReference>
<keyword evidence="8" id="KW-0547">Nucleotide-binding</keyword>
<evidence type="ECO:0000256" key="17">
    <source>
        <dbReference type="ARBA" id="ARBA00023211"/>
    </source>
</evidence>
<dbReference type="InterPro" id="IPR052171">
    <property type="entry name" value="NHEJ_LigD"/>
</dbReference>
<evidence type="ECO:0000256" key="4">
    <source>
        <dbReference type="ARBA" id="ARBA00022679"/>
    </source>
</evidence>
<feature type="region of interest" description="Disordered" evidence="21">
    <location>
        <begin position="15"/>
        <end position="34"/>
    </location>
</feature>
<evidence type="ECO:0000256" key="3">
    <source>
        <dbReference type="ARBA" id="ARBA00022598"/>
    </source>
</evidence>
<name>A0A918VV18_9HYPH</name>
<dbReference type="InterPro" id="IPR012310">
    <property type="entry name" value="DNA_ligase_ATP-dep_cent"/>
</dbReference>
<evidence type="ECO:0000256" key="2">
    <source>
        <dbReference type="ARBA" id="ARBA00012727"/>
    </source>
</evidence>
<evidence type="ECO:0000256" key="11">
    <source>
        <dbReference type="ARBA" id="ARBA00022839"/>
    </source>
</evidence>
<keyword evidence="10" id="KW-0378">Hydrolase</keyword>
<dbReference type="Gene3D" id="3.90.920.10">
    <property type="entry name" value="DNA primase, PRIM domain"/>
    <property type="match status" value="1"/>
</dbReference>
<reference evidence="23" key="1">
    <citation type="journal article" date="2014" name="Int. J. Syst. Evol. Microbiol.">
        <title>Complete genome sequence of Corynebacterium casei LMG S-19264T (=DSM 44701T), isolated from a smear-ripened cheese.</title>
        <authorList>
            <consortium name="US DOE Joint Genome Institute (JGI-PGF)"/>
            <person name="Walter F."/>
            <person name="Albersmeier A."/>
            <person name="Kalinowski J."/>
            <person name="Ruckert C."/>
        </authorList>
    </citation>
    <scope>NUCLEOTIDE SEQUENCE</scope>
    <source>
        <strain evidence="23">KCTC 32437</strain>
    </source>
</reference>
<dbReference type="Gene3D" id="3.30.470.30">
    <property type="entry name" value="DNA ligase/mRNA capping enzyme"/>
    <property type="match status" value="1"/>
</dbReference>
<dbReference type="Gene3D" id="3.30.1490.70">
    <property type="match status" value="1"/>
</dbReference>
<dbReference type="Proteomes" id="UP000646579">
    <property type="component" value="Unassembled WGS sequence"/>
</dbReference>
<dbReference type="Pfam" id="PF04679">
    <property type="entry name" value="DNA_ligase_A_C"/>
    <property type="match status" value="1"/>
</dbReference>
<comment type="cofactor">
    <cofactor evidence="1">
        <name>Mn(2+)</name>
        <dbReference type="ChEBI" id="CHEBI:29035"/>
    </cofactor>
</comment>
<keyword evidence="14" id="KW-0238">DNA-binding</keyword>
<keyword evidence="24" id="KW-1185">Reference proteome</keyword>
<evidence type="ECO:0000256" key="9">
    <source>
        <dbReference type="ARBA" id="ARBA00022763"/>
    </source>
</evidence>
<keyword evidence="17" id="KW-0464">Manganese</keyword>
<keyword evidence="18" id="KW-0511">Multifunctional enzyme</keyword>
<dbReference type="PANTHER" id="PTHR42705">
    <property type="entry name" value="BIFUNCTIONAL NON-HOMOLOGOUS END JOINING PROTEIN LIGD"/>
    <property type="match status" value="1"/>
</dbReference>
<dbReference type="InterPro" id="IPR014145">
    <property type="entry name" value="LigD_pol_dom"/>
</dbReference>
<feature type="region of interest" description="Disordered" evidence="21">
    <location>
        <begin position="548"/>
        <end position="578"/>
    </location>
</feature>
<evidence type="ECO:0000256" key="20">
    <source>
        <dbReference type="ARBA" id="ARBA00034003"/>
    </source>
</evidence>